<accession>A0ABR1EWY4</accession>
<dbReference type="Gene3D" id="3.40.50.1000">
    <property type="entry name" value="HAD superfamily/HAD-like"/>
    <property type="match status" value="1"/>
</dbReference>
<name>A0ABR1EWY4_NECAM</name>
<dbReference type="SFLD" id="SFLDG01129">
    <property type="entry name" value="C1.5:_HAD__Beta-PGM__Phosphata"/>
    <property type="match status" value="1"/>
</dbReference>
<evidence type="ECO:0000313" key="2">
    <source>
        <dbReference type="Proteomes" id="UP001303046"/>
    </source>
</evidence>
<dbReference type="SFLD" id="SFLDS00003">
    <property type="entry name" value="Haloacid_Dehalogenase"/>
    <property type="match status" value="1"/>
</dbReference>
<reference evidence="1 2" key="1">
    <citation type="submission" date="2023-08" db="EMBL/GenBank/DDBJ databases">
        <title>A Necator americanus chromosomal reference genome.</title>
        <authorList>
            <person name="Ilik V."/>
            <person name="Petrzelkova K.J."/>
            <person name="Pardy F."/>
            <person name="Fuh T."/>
            <person name="Niatou-Singa F.S."/>
            <person name="Gouil Q."/>
            <person name="Baker L."/>
            <person name="Ritchie M.E."/>
            <person name="Jex A.R."/>
            <person name="Gazzola D."/>
            <person name="Li H."/>
            <person name="Toshio Fujiwara R."/>
            <person name="Zhan B."/>
            <person name="Aroian R.V."/>
            <person name="Pafco B."/>
            <person name="Schwarz E.M."/>
        </authorList>
    </citation>
    <scope>NUCLEOTIDE SEQUENCE [LARGE SCALE GENOMIC DNA]</scope>
    <source>
        <strain evidence="1 2">Aroian</strain>
        <tissue evidence="1">Whole animal</tissue>
    </source>
</reference>
<dbReference type="InterPro" id="IPR023198">
    <property type="entry name" value="PGP-like_dom2"/>
</dbReference>
<dbReference type="InterPro" id="IPR023214">
    <property type="entry name" value="HAD_sf"/>
</dbReference>
<protein>
    <recommendedName>
        <fullName evidence="3">Haloacid dehalogenase-like hydrolase</fullName>
    </recommendedName>
</protein>
<dbReference type="CDD" id="cd01427">
    <property type="entry name" value="HAD_like"/>
    <property type="match status" value="1"/>
</dbReference>
<dbReference type="PANTHER" id="PTHR43434:SF22">
    <property type="entry name" value="PHOSPHOGLYCOLATE PHOSPHATASE"/>
    <property type="match status" value="1"/>
</dbReference>
<evidence type="ECO:0000313" key="1">
    <source>
        <dbReference type="EMBL" id="KAK6766995.1"/>
    </source>
</evidence>
<keyword evidence="2" id="KW-1185">Reference proteome</keyword>
<organism evidence="1 2">
    <name type="scientific">Necator americanus</name>
    <name type="common">Human hookworm</name>
    <dbReference type="NCBI Taxonomy" id="51031"/>
    <lineage>
        <taxon>Eukaryota</taxon>
        <taxon>Metazoa</taxon>
        <taxon>Ecdysozoa</taxon>
        <taxon>Nematoda</taxon>
        <taxon>Chromadorea</taxon>
        <taxon>Rhabditida</taxon>
        <taxon>Rhabditina</taxon>
        <taxon>Rhabditomorpha</taxon>
        <taxon>Strongyloidea</taxon>
        <taxon>Ancylostomatidae</taxon>
        <taxon>Bunostominae</taxon>
        <taxon>Necator</taxon>
    </lineage>
</organism>
<dbReference type="InterPro" id="IPR050155">
    <property type="entry name" value="HAD-like_hydrolase_sf"/>
</dbReference>
<gene>
    <name evidence="1" type="primary">Necator_chrX.g26495</name>
    <name evidence="1" type="ORF">RB195_026328</name>
</gene>
<proteinExistence type="predicted"/>
<dbReference type="Gene3D" id="1.10.150.240">
    <property type="entry name" value="Putative phosphatase, domain 2"/>
    <property type="match status" value="1"/>
</dbReference>
<evidence type="ECO:0008006" key="3">
    <source>
        <dbReference type="Google" id="ProtNLM"/>
    </source>
</evidence>
<dbReference type="InterPro" id="IPR036412">
    <property type="entry name" value="HAD-like_sf"/>
</dbReference>
<dbReference type="Pfam" id="PF00702">
    <property type="entry name" value="Hydrolase"/>
    <property type="match status" value="1"/>
</dbReference>
<sequence length="303" mass="33755">MRISPQVLFSFNKFTRNYSTLTPAHTLLKRGVNELPRRQPTMENRLRTEGNSLESERPELIIFDKDGTLICFHSIWIPWAIDTAKRLEQSTGIQLSREVYQLLGLCPIQGKVHPGLLAEGTMGQIKHEIEKLLVTNGLDDIHELDVVDKCIQDSQTRCPTTLKAIHDMRLLFGTLRNNNVKVAICTADNRCNTISMLRWFNVEDRVDFVVCGDDPGSKPKPHPRNAIFICRTLGVAPENTVMVGDTVADLGMARAAGLRAAVGVLSGVGGPHHLESHADILVPHVGTLIGIFDDLPEKTYEYM</sequence>
<dbReference type="SUPFAM" id="SSF56784">
    <property type="entry name" value="HAD-like"/>
    <property type="match status" value="1"/>
</dbReference>
<dbReference type="NCBIfam" id="TIGR01549">
    <property type="entry name" value="HAD-SF-IA-v1"/>
    <property type="match status" value="1"/>
</dbReference>
<dbReference type="Proteomes" id="UP001303046">
    <property type="component" value="Unassembled WGS sequence"/>
</dbReference>
<dbReference type="EMBL" id="JAVFWL010000006">
    <property type="protein sequence ID" value="KAK6766995.1"/>
    <property type="molecule type" value="Genomic_DNA"/>
</dbReference>
<dbReference type="InterPro" id="IPR006439">
    <property type="entry name" value="HAD-SF_hydro_IA"/>
</dbReference>
<comment type="caution">
    <text evidence="1">The sequence shown here is derived from an EMBL/GenBank/DDBJ whole genome shotgun (WGS) entry which is preliminary data.</text>
</comment>
<dbReference type="PANTHER" id="PTHR43434">
    <property type="entry name" value="PHOSPHOGLYCOLATE PHOSPHATASE"/>
    <property type="match status" value="1"/>
</dbReference>